<evidence type="ECO:0000256" key="4">
    <source>
        <dbReference type="PROSITE-ProRule" id="PRU00508"/>
    </source>
</evidence>
<reference evidence="7 8" key="1">
    <citation type="journal article" date="2018" name="New Phytol.">
        <title>Comparative genomics and transcriptomics depict ericoid mycorrhizal fungi as versatile saprotrophs and plant mutualists.</title>
        <authorList>
            <person name="Martino E."/>
            <person name="Morin E."/>
            <person name="Grelet G.A."/>
            <person name="Kuo A."/>
            <person name="Kohler A."/>
            <person name="Daghino S."/>
            <person name="Barry K.W."/>
            <person name="Cichocki N."/>
            <person name="Clum A."/>
            <person name="Dockter R.B."/>
            <person name="Hainaut M."/>
            <person name="Kuo R.C."/>
            <person name="LaButti K."/>
            <person name="Lindahl B.D."/>
            <person name="Lindquist E.A."/>
            <person name="Lipzen A."/>
            <person name="Khouja H.R."/>
            <person name="Magnuson J."/>
            <person name="Murat C."/>
            <person name="Ohm R.A."/>
            <person name="Singer S.W."/>
            <person name="Spatafora J.W."/>
            <person name="Wang M."/>
            <person name="Veneault-Fourrey C."/>
            <person name="Henrissat B."/>
            <person name="Grigoriev I.V."/>
            <person name="Martin F.M."/>
            <person name="Perotto S."/>
        </authorList>
    </citation>
    <scope>NUCLEOTIDE SEQUENCE [LARGE SCALE GENOMIC DNA]</scope>
    <source>
        <strain evidence="7 8">ATCC 22711</strain>
    </source>
</reference>
<dbReference type="PROSITE" id="PS51157">
    <property type="entry name" value="ZF_UBR"/>
    <property type="match status" value="1"/>
</dbReference>
<feature type="compositionally biased region" description="Basic and acidic residues" evidence="5">
    <location>
        <begin position="245"/>
        <end position="255"/>
    </location>
</feature>
<dbReference type="InterPro" id="IPR003126">
    <property type="entry name" value="Znf_UBR"/>
</dbReference>
<dbReference type="Proteomes" id="UP000241818">
    <property type="component" value="Unassembled WGS sequence"/>
</dbReference>
<dbReference type="AlphaFoldDB" id="A0A2T3B4K2"/>
<feature type="region of interest" description="Disordered" evidence="5">
    <location>
        <begin position="242"/>
        <end position="295"/>
    </location>
</feature>
<feature type="region of interest" description="Disordered" evidence="5">
    <location>
        <begin position="1"/>
        <end position="36"/>
    </location>
</feature>
<dbReference type="PANTHER" id="PTHR13513:SF9">
    <property type="entry name" value="E3 UBIQUITIN-PROTEIN LIGASE UBR7-RELATED"/>
    <property type="match status" value="1"/>
</dbReference>
<proteinExistence type="predicted"/>
<protein>
    <recommendedName>
        <fullName evidence="6">UBR-type domain-containing protein</fullName>
    </recommendedName>
</protein>
<feature type="region of interest" description="Disordered" evidence="5">
    <location>
        <begin position="441"/>
        <end position="462"/>
    </location>
</feature>
<evidence type="ECO:0000313" key="7">
    <source>
        <dbReference type="EMBL" id="PSS20563.1"/>
    </source>
</evidence>
<dbReference type="GO" id="GO:0061630">
    <property type="term" value="F:ubiquitin protein ligase activity"/>
    <property type="evidence" value="ECO:0007669"/>
    <property type="project" value="InterPro"/>
</dbReference>
<sequence>MDTTPVHDAGAGELPSGQTNGKSRTQSFSQKSDDSHTAAEFLDNQLRLEADAREALPYSIDNCTKPLGPLRQIVFACLTCNPPPANPTDPYTPAGVCYSCSIQCHGEHTLAELFNKRNFTCDCGTTRLPSTSPCTLRINPETNTQGGVHSETPDPNNKYNQNFQNRFCGCECDYDPEQQKGTMFQCLGLGTAENGGCGEDWWHPGCVVGLGPDWFETSSKKGTPKEVKNEGLLEPITEVAEAAEDEAKSTTKEDVQVNGSTEAGEPAETAEPNEEDEEDEDDDPPMPPGFPPEDDFDGFICYKCVDANPWIKRYAGAPGFLGPVFRRSAAPSPEEAISSDLSNGKKRKLEDEEPDLSPVKRLKDDASVDGAASTELPGTANNTTNSSDAADKPCKVKTLPPAPVGQISLFFKSDFRDHLCRCSDCFPNLAKHPYLLEEEETYEPPLSENGDEAGGSTIGSGSIYERGESALKNIDRVKAIEGVMAYNHLKDKLKPFFQQFAESGKAISAEDIKAYFAKMRGDEQAIQEAGEGAKSADNRTEQSGH</sequence>
<keyword evidence="8" id="KW-1185">Reference proteome</keyword>
<evidence type="ECO:0000256" key="3">
    <source>
        <dbReference type="ARBA" id="ARBA00022833"/>
    </source>
</evidence>
<evidence type="ECO:0000313" key="8">
    <source>
        <dbReference type="Proteomes" id="UP000241818"/>
    </source>
</evidence>
<dbReference type="InterPro" id="IPR047506">
    <property type="entry name" value="UBR7-like_UBR-box"/>
</dbReference>
<dbReference type="RefSeq" id="XP_024721833.1">
    <property type="nucleotide sequence ID" value="XM_024863932.1"/>
</dbReference>
<evidence type="ECO:0000256" key="1">
    <source>
        <dbReference type="ARBA" id="ARBA00022723"/>
    </source>
</evidence>
<dbReference type="GeneID" id="36572013"/>
<dbReference type="CDD" id="cd19677">
    <property type="entry name" value="UBR-box_UBR7"/>
    <property type="match status" value="1"/>
</dbReference>
<dbReference type="SMART" id="SM00396">
    <property type="entry name" value="ZnF_UBR1"/>
    <property type="match status" value="1"/>
</dbReference>
<feature type="compositionally biased region" description="Polar residues" evidence="5">
    <location>
        <begin position="16"/>
        <end position="30"/>
    </location>
</feature>
<feature type="compositionally biased region" description="Polar residues" evidence="5">
    <location>
        <begin position="379"/>
        <end position="388"/>
    </location>
</feature>
<feature type="compositionally biased region" description="Basic and acidic residues" evidence="5">
    <location>
        <begin position="534"/>
        <end position="545"/>
    </location>
</feature>
<dbReference type="InParanoid" id="A0A2T3B4K2"/>
<feature type="domain" description="UBR-type" evidence="6">
    <location>
        <begin position="61"/>
        <end position="139"/>
    </location>
</feature>
<dbReference type="GO" id="GO:0005737">
    <property type="term" value="C:cytoplasm"/>
    <property type="evidence" value="ECO:0007669"/>
    <property type="project" value="TreeGrafter"/>
</dbReference>
<gene>
    <name evidence="7" type="ORF">M430DRAFT_18712</name>
</gene>
<evidence type="ECO:0000256" key="2">
    <source>
        <dbReference type="ARBA" id="ARBA00022771"/>
    </source>
</evidence>
<keyword evidence="3" id="KW-0862">Zinc</keyword>
<keyword evidence="2" id="KW-0863">Zinc-finger</keyword>
<dbReference type="InterPro" id="IPR040204">
    <property type="entry name" value="UBR7"/>
</dbReference>
<feature type="region of interest" description="Disordered" evidence="5">
    <location>
        <begin position="134"/>
        <end position="156"/>
    </location>
</feature>
<feature type="compositionally biased region" description="Acidic residues" evidence="5">
    <location>
        <begin position="271"/>
        <end position="284"/>
    </location>
</feature>
<dbReference type="OrthoDB" id="10262564at2759"/>
<dbReference type="EMBL" id="KZ679010">
    <property type="protein sequence ID" value="PSS20563.1"/>
    <property type="molecule type" value="Genomic_DNA"/>
</dbReference>
<feature type="zinc finger region" description="UBR-type" evidence="4">
    <location>
        <begin position="61"/>
        <end position="139"/>
    </location>
</feature>
<dbReference type="Pfam" id="PF02207">
    <property type="entry name" value="zf-UBR"/>
    <property type="match status" value="1"/>
</dbReference>
<dbReference type="STRING" id="857342.A0A2T3B4K2"/>
<dbReference type="PANTHER" id="PTHR13513">
    <property type="entry name" value="E3 UBIQUITIN-PROTEIN LIGASE UBR7"/>
    <property type="match status" value="1"/>
</dbReference>
<organism evidence="7 8">
    <name type="scientific">Amorphotheca resinae ATCC 22711</name>
    <dbReference type="NCBI Taxonomy" id="857342"/>
    <lineage>
        <taxon>Eukaryota</taxon>
        <taxon>Fungi</taxon>
        <taxon>Dikarya</taxon>
        <taxon>Ascomycota</taxon>
        <taxon>Pezizomycotina</taxon>
        <taxon>Leotiomycetes</taxon>
        <taxon>Helotiales</taxon>
        <taxon>Amorphothecaceae</taxon>
        <taxon>Amorphotheca</taxon>
    </lineage>
</organism>
<accession>A0A2T3B4K2</accession>
<evidence type="ECO:0000259" key="6">
    <source>
        <dbReference type="PROSITE" id="PS51157"/>
    </source>
</evidence>
<dbReference type="GO" id="GO:0008270">
    <property type="term" value="F:zinc ion binding"/>
    <property type="evidence" value="ECO:0007669"/>
    <property type="project" value="UniProtKB-KW"/>
</dbReference>
<evidence type="ECO:0000256" key="5">
    <source>
        <dbReference type="SAM" id="MobiDB-lite"/>
    </source>
</evidence>
<name>A0A2T3B4K2_AMORE</name>
<feature type="region of interest" description="Disordered" evidence="5">
    <location>
        <begin position="526"/>
        <end position="545"/>
    </location>
</feature>
<keyword evidence="1" id="KW-0479">Metal-binding</keyword>
<feature type="region of interest" description="Disordered" evidence="5">
    <location>
        <begin position="332"/>
        <end position="397"/>
    </location>
</feature>